<dbReference type="PRINTS" id="PR00618">
    <property type="entry name" value="DKSAZNFINGER"/>
</dbReference>
<dbReference type="RefSeq" id="WP_019726707.1">
    <property type="nucleotide sequence ID" value="NZ_CBDDSE010000001.1"/>
</dbReference>
<dbReference type="Pfam" id="PF01258">
    <property type="entry name" value="zf-dskA_traR"/>
    <property type="match status" value="1"/>
</dbReference>
<protein>
    <recommendedName>
        <fullName evidence="1">Zinc finger DksA/TraR C4-type domain-containing protein</fullName>
    </recommendedName>
</protein>
<dbReference type="PANTHER" id="PTHR38777:SF1">
    <property type="entry name" value="DNAK SUPPRESSOR PROTEIN"/>
    <property type="match status" value="1"/>
</dbReference>
<evidence type="ECO:0000259" key="1">
    <source>
        <dbReference type="Pfam" id="PF01258"/>
    </source>
</evidence>
<reference evidence="2" key="1">
    <citation type="submission" date="2015-08" db="EMBL/GenBank/DDBJ databases">
        <title>Pseudomonas aeruginosa strain CCBH4851 chromosome region.</title>
        <authorList>
            <person name="Silveira M.C."/>
            <person name="Carvalho-Assef A.P.D."/>
            <person name="Albano R.M."/>
        </authorList>
    </citation>
    <scope>NUCLEOTIDE SEQUENCE</scope>
    <source>
        <strain evidence="2">CCBH4851</strain>
    </source>
</reference>
<dbReference type="PANTHER" id="PTHR38777">
    <property type="entry name" value="FELS-2 PROPHAGE PROTEIN"/>
    <property type="match status" value="1"/>
</dbReference>
<dbReference type="InterPro" id="IPR000962">
    <property type="entry name" value="Znf_DskA_TraR"/>
</dbReference>
<evidence type="ECO:0000313" key="2">
    <source>
        <dbReference type="EMBL" id="ALI58971.1"/>
    </source>
</evidence>
<feature type="domain" description="Zinc finger DksA/TraR C4-type" evidence="1">
    <location>
        <begin position="34"/>
        <end position="66"/>
    </location>
</feature>
<gene>
    <name evidence="2" type="ORF">CCBH4851_00268</name>
</gene>
<accession>A0A0N7HJT3</accession>
<dbReference type="PROSITE" id="PS01102">
    <property type="entry name" value="ZF_DKSA_1"/>
    <property type="match status" value="1"/>
</dbReference>
<dbReference type="AlphaFoldDB" id="A0A0N7HJT3"/>
<sequence length="75" mass="8627">MDVVDRCTEQNDFTEAALEVHLSSHQRRSGPSAYRCDECGDAIPEARRQAEPGTQHCIECKQYLEHLQKRGPQWI</sequence>
<dbReference type="GO" id="GO:0008270">
    <property type="term" value="F:zinc ion binding"/>
    <property type="evidence" value="ECO:0007669"/>
    <property type="project" value="InterPro"/>
</dbReference>
<dbReference type="Gene3D" id="1.20.120.910">
    <property type="entry name" value="DksA, coiled-coil domain"/>
    <property type="match status" value="1"/>
</dbReference>
<dbReference type="SUPFAM" id="SSF57716">
    <property type="entry name" value="Glucocorticoid receptor-like (DNA-binding domain)"/>
    <property type="match status" value="1"/>
</dbReference>
<organism evidence="2">
    <name type="scientific">Pseudomonas aeruginosa</name>
    <dbReference type="NCBI Taxonomy" id="287"/>
    <lineage>
        <taxon>Bacteria</taxon>
        <taxon>Pseudomonadati</taxon>
        <taxon>Pseudomonadota</taxon>
        <taxon>Gammaproteobacteria</taxon>
        <taxon>Pseudomonadales</taxon>
        <taxon>Pseudomonadaceae</taxon>
        <taxon>Pseudomonas</taxon>
    </lineage>
</organism>
<dbReference type="InterPro" id="IPR020460">
    <property type="entry name" value="Znf_C4-type_bac"/>
</dbReference>
<name>A0A0N7HJT3_PSEAI</name>
<proteinExistence type="predicted"/>
<dbReference type="InterPro" id="IPR020458">
    <property type="entry name" value="Znf_DskA_TraR_CS"/>
</dbReference>
<dbReference type="PATRIC" id="fig|287.2965.peg.5313"/>
<dbReference type="GO" id="GO:1900378">
    <property type="term" value="P:positive regulation of secondary metabolite biosynthetic process"/>
    <property type="evidence" value="ECO:0007669"/>
    <property type="project" value="TreeGrafter"/>
</dbReference>
<dbReference type="PROSITE" id="PS51128">
    <property type="entry name" value="ZF_DKSA_2"/>
    <property type="match status" value="1"/>
</dbReference>
<dbReference type="EMBL" id="KT454971">
    <property type="protein sequence ID" value="ALI58971.1"/>
    <property type="molecule type" value="Genomic_DNA"/>
</dbReference>